<keyword evidence="2" id="KW-0472">Membrane</keyword>
<name>K2Q9T1_METFP</name>
<keyword evidence="2" id="KW-0812">Transmembrane</keyword>
<dbReference type="AlphaFoldDB" id="K2Q9T1"/>
<dbReference type="RefSeq" id="WP_004032043.1">
    <property type="nucleotide sequence ID" value="NZ_AMPO01000014.1"/>
</dbReference>
<dbReference type="PATRIC" id="fig|1204725.3.peg.2518"/>
<accession>K2Q9T1</accession>
<feature type="transmembrane region" description="Helical" evidence="2">
    <location>
        <begin position="74"/>
        <end position="107"/>
    </location>
</feature>
<evidence type="ECO:0000313" key="3">
    <source>
        <dbReference type="EMBL" id="EKF84706.1"/>
    </source>
</evidence>
<evidence type="ECO:0000313" key="4">
    <source>
        <dbReference type="Proteomes" id="UP000007360"/>
    </source>
</evidence>
<sequence>MDKDKQEKIPDEEEKLSAEMEKQLSPRKSLFRILIAILAFLWFLVGGSAQTVLSLSGGAMGLSGVVTFLLKNPISFLIIGFINVFLGLILYIFAISFILVSIFHFLWSIRWFYGYKKYRHLKTPQQIPNE</sequence>
<dbReference type="Proteomes" id="UP000007360">
    <property type="component" value="Unassembled WGS sequence"/>
</dbReference>
<keyword evidence="2" id="KW-1133">Transmembrane helix</keyword>
<keyword evidence="4" id="KW-1185">Reference proteome</keyword>
<reference evidence="3 4" key="1">
    <citation type="journal article" date="2012" name="J. Bacteriol.">
        <title>Draft genome sequence of Methanobacterium formicicum DSM 3637, an archaebacterium isolated from the methane producer amoeba Pelomyxa palustris.</title>
        <authorList>
            <person name="Gutierrez G."/>
        </authorList>
    </citation>
    <scope>NUCLEOTIDE SEQUENCE [LARGE SCALE GENOMIC DNA]</scope>
    <source>
        <strain evidence="4">DSM 3637 / PP1</strain>
    </source>
</reference>
<protein>
    <submittedName>
        <fullName evidence="3">Uncharacterized protein</fullName>
    </submittedName>
</protein>
<feature type="transmembrane region" description="Helical" evidence="2">
    <location>
        <begin position="30"/>
        <end position="54"/>
    </location>
</feature>
<evidence type="ECO:0000256" key="2">
    <source>
        <dbReference type="SAM" id="Phobius"/>
    </source>
</evidence>
<feature type="region of interest" description="Disordered" evidence="1">
    <location>
        <begin position="1"/>
        <end position="20"/>
    </location>
</feature>
<dbReference type="OrthoDB" id="69792at2157"/>
<gene>
    <name evidence="3" type="ORF">A994_12543</name>
</gene>
<organism evidence="3 4">
    <name type="scientific">Methanobacterium formicicum (strain DSM 3637 / PP1)</name>
    <dbReference type="NCBI Taxonomy" id="1204725"/>
    <lineage>
        <taxon>Archaea</taxon>
        <taxon>Methanobacteriati</taxon>
        <taxon>Methanobacteriota</taxon>
        <taxon>Methanomada group</taxon>
        <taxon>Methanobacteria</taxon>
        <taxon>Methanobacteriales</taxon>
        <taxon>Methanobacteriaceae</taxon>
        <taxon>Methanobacterium</taxon>
    </lineage>
</organism>
<comment type="caution">
    <text evidence="3">The sequence shown here is derived from an EMBL/GenBank/DDBJ whole genome shotgun (WGS) entry which is preliminary data.</text>
</comment>
<evidence type="ECO:0000256" key="1">
    <source>
        <dbReference type="SAM" id="MobiDB-lite"/>
    </source>
</evidence>
<dbReference type="EMBL" id="AMPO01000014">
    <property type="protein sequence ID" value="EKF84706.1"/>
    <property type="molecule type" value="Genomic_DNA"/>
</dbReference>
<proteinExistence type="predicted"/>